<keyword evidence="10" id="KW-1185">Reference proteome</keyword>
<feature type="domain" description="G-protein coupled receptors family 1 profile" evidence="8">
    <location>
        <begin position="39"/>
        <end position="299"/>
    </location>
</feature>
<feature type="transmembrane region" description="Helical" evidence="6">
    <location>
        <begin position="236"/>
        <end position="256"/>
    </location>
</feature>
<protein>
    <submittedName>
        <fullName evidence="9">Uncharacterized protein</fullName>
    </submittedName>
</protein>
<evidence type="ECO:0000256" key="2">
    <source>
        <dbReference type="ARBA" id="ARBA00022692"/>
    </source>
</evidence>
<comment type="subcellular location">
    <subcellularLocation>
        <location evidence="1">Membrane</location>
    </subcellularLocation>
</comment>
<feature type="transmembrane region" description="Helical" evidence="6">
    <location>
        <begin position="194"/>
        <end position="216"/>
    </location>
</feature>
<feature type="transmembrane region" description="Helical" evidence="6">
    <location>
        <begin position="97"/>
        <end position="119"/>
    </location>
</feature>
<dbReference type="InterPro" id="IPR000626">
    <property type="entry name" value="Ubiquitin-like_dom"/>
</dbReference>
<keyword evidence="3 6" id="KW-1133">Transmembrane helix</keyword>
<keyword evidence="2 6" id="KW-0812">Transmembrane</keyword>
<feature type="coiled-coil region" evidence="5">
    <location>
        <begin position="453"/>
        <end position="480"/>
    </location>
</feature>
<gene>
    <name evidence="9" type="ORF">XAT740_LOCUS4201</name>
</gene>
<dbReference type="SUPFAM" id="SSF48452">
    <property type="entry name" value="TPR-like"/>
    <property type="match status" value="1"/>
</dbReference>
<feature type="transmembrane region" description="Helical" evidence="6">
    <location>
        <begin position="276"/>
        <end position="299"/>
    </location>
</feature>
<reference evidence="9" key="1">
    <citation type="submission" date="2021-02" db="EMBL/GenBank/DDBJ databases">
        <authorList>
            <person name="Nowell W R."/>
        </authorList>
    </citation>
    <scope>NUCLEOTIDE SEQUENCE</scope>
</reference>
<keyword evidence="5" id="KW-0175">Coiled coil</keyword>
<feature type="transmembrane region" description="Helical" evidence="6">
    <location>
        <begin position="140"/>
        <end position="164"/>
    </location>
</feature>
<dbReference type="EMBL" id="CAJNOR010000169">
    <property type="protein sequence ID" value="CAF0825816.1"/>
    <property type="molecule type" value="Genomic_DNA"/>
</dbReference>
<dbReference type="SUPFAM" id="SSF54236">
    <property type="entry name" value="Ubiquitin-like"/>
    <property type="match status" value="1"/>
</dbReference>
<evidence type="ECO:0000256" key="3">
    <source>
        <dbReference type="ARBA" id="ARBA00022989"/>
    </source>
</evidence>
<evidence type="ECO:0000313" key="10">
    <source>
        <dbReference type="Proteomes" id="UP000663828"/>
    </source>
</evidence>
<keyword evidence="4 6" id="KW-0472">Membrane</keyword>
<dbReference type="Proteomes" id="UP000663828">
    <property type="component" value="Unassembled WGS sequence"/>
</dbReference>
<dbReference type="PROSITE" id="PS50262">
    <property type="entry name" value="G_PROTEIN_RECEP_F1_2"/>
    <property type="match status" value="1"/>
</dbReference>
<dbReference type="Gene3D" id="3.10.20.90">
    <property type="entry name" value="Phosphatidylinositol 3-kinase Catalytic Subunit, Chain A, domain 1"/>
    <property type="match status" value="1"/>
</dbReference>
<feature type="transmembrane region" description="Helical" evidence="6">
    <location>
        <begin position="388"/>
        <end position="405"/>
    </location>
</feature>
<feature type="transmembrane region" description="Helical" evidence="6">
    <location>
        <begin position="60"/>
        <end position="85"/>
    </location>
</feature>
<evidence type="ECO:0000259" key="7">
    <source>
        <dbReference type="PROSITE" id="PS50053"/>
    </source>
</evidence>
<evidence type="ECO:0000259" key="8">
    <source>
        <dbReference type="PROSITE" id="PS50262"/>
    </source>
</evidence>
<dbReference type="AlphaFoldDB" id="A0A813UQ65"/>
<evidence type="ECO:0000256" key="6">
    <source>
        <dbReference type="SAM" id="Phobius"/>
    </source>
</evidence>
<dbReference type="PROSITE" id="PS50053">
    <property type="entry name" value="UBIQUITIN_2"/>
    <property type="match status" value="1"/>
</dbReference>
<dbReference type="InterPro" id="IPR011990">
    <property type="entry name" value="TPR-like_helical_dom_sf"/>
</dbReference>
<dbReference type="InterPro" id="IPR029071">
    <property type="entry name" value="Ubiquitin-like_domsf"/>
</dbReference>
<dbReference type="InterPro" id="IPR017452">
    <property type="entry name" value="GPCR_Rhodpsn_7TM"/>
</dbReference>
<sequence>MSFALLNISTVWVPAGDSEFSRHIKFFILLFTLMLSVPCSFFLLYHILHNRNDRQALHNHVMIAIILNGLAIVLIDCPIILNYLYTGTSLTTIAGCYFWNFVDIWLYGLISLLLLWASIERHILIFHDRLINSRARRMSMHYIPLFSVCIYMTVFYVVVIFYPLCENQFDSSRVVCGGLCYITDVVWLSFYDQLMHSTIPALLISVLNIVLLIRVFRQKRVRMRQSVQRQNYYRMFLQLFPASILYIIGIVPFGLLNCIHMFGAWTDAGVYVQVQLFYSFYFMAALLPFVCLLGMPNLYSKFSWKRQYNYYDKSLPDEKGYFEERISNEIKCYDADKNKLIKDINSLSQMEKGLLILSGKDAENILDSVHKLSSLDSIFIYCRRKTKYPIIVGIINYSLELVHVIKRQLRRIEMQQITVSLYADKNLKTIRFFSTGTSTSFVWYQFIKNIMCLDQENNSRSNAEREMMELCRKYHSHKDEKQIHRFENNARPMKVYHGQANLGCLISSNGYLSTTENLAVAEMYSGTDGNQLSIIFEIEITEMASTNNIFAPISDYSQFTDEDEVLFDIGTVFKLKSFKPYKNQTWLVQLKLSNKEKDQADMYINYKMKELQHLSIPLRIGRILIEVGEYKQAKKYLKDLHNELNLNYDESLQQLLGMAEMHLNNYDESLKHLNKAYTACQFNSKGFTNLISDLCYFYTIENETSRKIFHSLSLSLHYSRFRHMYAVCQQLEIYSVCRVLERISQNYMKSDQPVLASQFHQCVMDFLQSILPSEHPQLKQPTDTMMSLSIDVNETIDSIICEYYLPITHKISRYIVEFENEITPLLIQPLETLHDMKLKIKNLYSNHNEIDCFVIDEKGIKVRYFICRTQASMIINIDPDAAIEHTSFQLNIYPNDRIEDLQDKIEEITKILFYHQILQYQEKDLFSYKLLSNYDIQDNSIIILKQDCPKNTTVYIDIISPDDDSFRFKRKLSLHRRTVFDLKKRFGKFVRNTIQ</sequence>
<proteinExistence type="predicted"/>
<accession>A0A813UQ65</accession>
<evidence type="ECO:0000256" key="1">
    <source>
        <dbReference type="ARBA" id="ARBA00004370"/>
    </source>
</evidence>
<dbReference type="SUPFAM" id="SSF56399">
    <property type="entry name" value="ADP-ribosylation"/>
    <property type="match status" value="1"/>
</dbReference>
<dbReference type="Gene3D" id="1.25.40.10">
    <property type="entry name" value="Tetratricopeptide repeat domain"/>
    <property type="match status" value="1"/>
</dbReference>
<evidence type="ECO:0000256" key="5">
    <source>
        <dbReference type="SAM" id="Coils"/>
    </source>
</evidence>
<name>A0A813UQ65_ADIRI</name>
<dbReference type="SUPFAM" id="SSF81321">
    <property type="entry name" value="Family A G protein-coupled receptor-like"/>
    <property type="match status" value="1"/>
</dbReference>
<evidence type="ECO:0000256" key="4">
    <source>
        <dbReference type="ARBA" id="ARBA00023136"/>
    </source>
</evidence>
<dbReference type="CDD" id="cd00637">
    <property type="entry name" value="7tm_classA_rhodopsin-like"/>
    <property type="match status" value="1"/>
</dbReference>
<feature type="transmembrane region" description="Helical" evidence="6">
    <location>
        <begin position="26"/>
        <end position="48"/>
    </location>
</feature>
<dbReference type="Gene3D" id="1.20.1070.10">
    <property type="entry name" value="Rhodopsin 7-helix transmembrane proteins"/>
    <property type="match status" value="1"/>
</dbReference>
<feature type="domain" description="Ubiquitin-like" evidence="7">
    <location>
        <begin position="873"/>
        <end position="944"/>
    </location>
</feature>
<dbReference type="Gene3D" id="3.90.176.10">
    <property type="entry name" value="Toxin ADP-ribosyltransferase, Chain A, domain 1"/>
    <property type="match status" value="1"/>
</dbReference>
<evidence type="ECO:0000313" key="9">
    <source>
        <dbReference type="EMBL" id="CAF0825816.1"/>
    </source>
</evidence>
<comment type="caution">
    <text evidence="9">The sequence shown here is derived from an EMBL/GenBank/DDBJ whole genome shotgun (WGS) entry which is preliminary data.</text>
</comment>
<dbReference type="GO" id="GO:0016020">
    <property type="term" value="C:membrane"/>
    <property type="evidence" value="ECO:0007669"/>
    <property type="project" value="UniProtKB-SubCell"/>
</dbReference>
<organism evidence="9 10">
    <name type="scientific">Adineta ricciae</name>
    <name type="common">Rotifer</name>
    <dbReference type="NCBI Taxonomy" id="249248"/>
    <lineage>
        <taxon>Eukaryota</taxon>
        <taxon>Metazoa</taxon>
        <taxon>Spiralia</taxon>
        <taxon>Gnathifera</taxon>
        <taxon>Rotifera</taxon>
        <taxon>Eurotatoria</taxon>
        <taxon>Bdelloidea</taxon>
        <taxon>Adinetida</taxon>
        <taxon>Adinetidae</taxon>
        <taxon>Adineta</taxon>
    </lineage>
</organism>